<dbReference type="AlphaFoldDB" id="U3BNI5"/>
<name>U3BNI5_VIBPR</name>
<dbReference type="Proteomes" id="UP000016570">
    <property type="component" value="Unassembled WGS sequence"/>
</dbReference>
<dbReference type="STRING" id="1219065.VPR01S_11_01370"/>
<evidence type="ECO:0000256" key="1">
    <source>
        <dbReference type="SAM" id="SignalP"/>
    </source>
</evidence>
<evidence type="ECO:0000313" key="3">
    <source>
        <dbReference type="Proteomes" id="UP000016570"/>
    </source>
</evidence>
<proteinExistence type="predicted"/>
<reference evidence="2 3" key="1">
    <citation type="submission" date="2013-09" db="EMBL/GenBank/DDBJ databases">
        <title>Whole genome shotgun sequence of Vibrio proteolyticus NBRC 13287.</title>
        <authorList>
            <person name="Isaki S."/>
            <person name="Hosoyama A."/>
            <person name="Numata M."/>
            <person name="Hashimoto M."/>
            <person name="Hosoyama Y."/>
            <person name="Tsuchikane K."/>
            <person name="Noguchi M."/>
            <person name="Hirakata S."/>
            <person name="Ichikawa N."/>
            <person name="Ohji S."/>
            <person name="Yamazoe A."/>
            <person name="Fujita N."/>
        </authorList>
    </citation>
    <scope>NUCLEOTIDE SEQUENCE [LARGE SCALE GENOMIC DNA]</scope>
    <source>
        <strain evidence="2 3">NBRC 13287</strain>
    </source>
</reference>
<dbReference type="InterPro" id="IPR021242">
    <property type="entry name" value="DUF2799"/>
</dbReference>
<evidence type="ECO:0008006" key="4">
    <source>
        <dbReference type="Google" id="ProtNLM"/>
    </source>
</evidence>
<dbReference type="Pfam" id="PF10973">
    <property type="entry name" value="DUF2799"/>
    <property type="match status" value="1"/>
</dbReference>
<dbReference type="PROSITE" id="PS51257">
    <property type="entry name" value="PROKAR_LIPOPROTEIN"/>
    <property type="match status" value="1"/>
</dbReference>
<comment type="caution">
    <text evidence="2">The sequence shown here is derived from an EMBL/GenBank/DDBJ whole genome shotgun (WGS) entry which is preliminary data.</text>
</comment>
<feature type="signal peptide" evidence="1">
    <location>
        <begin position="1"/>
        <end position="15"/>
    </location>
</feature>
<sequence length="172" mass="19436">MKTSLMALFAVSTLAGCSSISVEECQTADWYQTGYRDGQNGNNPNIVNDYASDCEEANIVVDKVAWQKGFSQGTRLYCAPNNGYVVGSQGRAYYGVCDSDQFLKNYQLGKLEYQRQQRLTELNNQIADLDRQISSADKGDSKKLERLRAQRKDLARERSSLLTPNVNFRFDF</sequence>
<organism evidence="2 3">
    <name type="scientific">Vibrio proteolyticus NBRC 13287</name>
    <dbReference type="NCBI Taxonomy" id="1219065"/>
    <lineage>
        <taxon>Bacteria</taxon>
        <taxon>Pseudomonadati</taxon>
        <taxon>Pseudomonadota</taxon>
        <taxon>Gammaproteobacteria</taxon>
        <taxon>Vibrionales</taxon>
        <taxon>Vibrionaceae</taxon>
        <taxon>Vibrio</taxon>
    </lineage>
</organism>
<evidence type="ECO:0000313" key="2">
    <source>
        <dbReference type="EMBL" id="GAD68143.1"/>
    </source>
</evidence>
<protein>
    <recommendedName>
        <fullName evidence="4">DNA repair protein</fullName>
    </recommendedName>
</protein>
<dbReference type="EMBL" id="BATJ01000011">
    <property type="protein sequence ID" value="GAD68143.1"/>
    <property type="molecule type" value="Genomic_DNA"/>
</dbReference>
<accession>U3BNI5</accession>
<keyword evidence="1" id="KW-0732">Signal</keyword>
<dbReference type="eggNOG" id="ENOG5032YRS">
    <property type="taxonomic scope" value="Bacteria"/>
</dbReference>
<feature type="chain" id="PRO_5012067985" description="DNA repair protein" evidence="1">
    <location>
        <begin position="16"/>
        <end position="172"/>
    </location>
</feature>
<keyword evidence="3" id="KW-1185">Reference proteome</keyword>
<gene>
    <name evidence="2" type="ORF">VPR01S_11_01370</name>
</gene>
<dbReference type="RefSeq" id="WP_021706114.1">
    <property type="nucleotide sequence ID" value="NZ_BATJ01000011.1"/>
</dbReference>